<comment type="cofactor">
    <cofactor evidence="5">
        <name>Zn(2+)</name>
        <dbReference type="ChEBI" id="CHEBI:29105"/>
    </cofactor>
</comment>
<dbReference type="Gene3D" id="3.40.50.720">
    <property type="entry name" value="NAD(P)-binding Rossmann-like Domain"/>
    <property type="match status" value="1"/>
</dbReference>
<dbReference type="InterPro" id="IPR036291">
    <property type="entry name" value="NAD(P)-bd_dom_sf"/>
</dbReference>
<evidence type="ECO:0000256" key="1">
    <source>
        <dbReference type="ARBA" id="ARBA00022723"/>
    </source>
</evidence>
<dbReference type="InterPro" id="IPR013149">
    <property type="entry name" value="ADH-like_C"/>
</dbReference>
<keyword evidence="2 5" id="KW-0862">Zinc</keyword>
<dbReference type="Pfam" id="PF08240">
    <property type="entry name" value="ADH_N"/>
    <property type="match status" value="1"/>
</dbReference>
<keyword evidence="4" id="KW-0520">NAD</keyword>
<sequence length="376" mass="38810">MKKIRAAVLEKMGVAPPYATSKPLTIMEVDLASPGPDEVMIKIVAAGLCHSDLSVINGDRPRPMPMALGHEAAGIVEEVGEGVTDLAVGDHVVVVFVPSCGHCAPCAEGRPALCEPGAAANGAGTLLSGARRLSHGGEPLNHQLGCSVFAEYATVSRRSLVKIDPSVPLHEAALFGCAVLTGVGAVVNTAKVQVGASVGVIGLGGVGLAALIGAHAAGARQIIAIDLADDKLEQARALGATHTVNAGQADALEQIRALSSGGVEFAFEFAGSVRALELAYKITRRGGMTVTAGLPPAAALFPVPAVNLVAEERTLKGSYIGTCVPSRDIPRYIALYQQGRLPVDKLLTGRLKLDDINHGFDLLHEGKAIRQVVEFS</sequence>
<feature type="domain" description="Enoyl reductase (ER)" evidence="6">
    <location>
        <begin position="19"/>
        <end position="343"/>
    </location>
</feature>
<dbReference type="PROSITE" id="PS00059">
    <property type="entry name" value="ADH_ZINC"/>
    <property type="match status" value="1"/>
</dbReference>
<dbReference type="Gene3D" id="3.90.180.10">
    <property type="entry name" value="Medium-chain alcohol dehydrogenases, catalytic domain"/>
    <property type="match status" value="1"/>
</dbReference>
<gene>
    <name evidence="7" type="ORF">WKW82_13920</name>
</gene>
<evidence type="ECO:0000256" key="4">
    <source>
        <dbReference type="ARBA" id="ARBA00023027"/>
    </source>
</evidence>
<evidence type="ECO:0000256" key="2">
    <source>
        <dbReference type="ARBA" id="ARBA00022833"/>
    </source>
</evidence>
<keyword evidence="8" id="KW-1185">Reference proteome</keyword>
<dbReference type="SMART" id="SM00829">
    <property type="entry name" value="PKS_ER"/>
    <property type="match status" value="1"/>
</dbReference>
<dbReference type="RefSeq" id="WP_340342892.1">
    <property type="nucleotide sequence ID" value="NZ_JBBKZT010000006.1"/>
</dbReference>
<organism evidence="7 8">
    <name type="scientific">Variovorax rhizosphaerae</name>
    <dbReference type="NCBI Taxonomy" id="1836200"/>
    <lineage>
        <taxon>Bacteria</taxon>
        <taxon>Pseudomonadati</taxon>
        <taxon>Pseudomonadota</taxon>
        <taxon>Betaproteobacteria</taxon>
        <taxon>Burkholderiales</taxon>
        <taxon>Comamonadaceae</taxon>
        <taxon>Variovorax</taxon>
    </lineage>
</organism>
<accession>A0ABU8WJQ2</accession>
<evidence type="ECO:0000313" key="8">
    <source>
        <dbReference type="Proteomes" id="UP001385892"/>
    </source>
</evidence>
<dbReference type="Proteomes" id="UP001385892">
    <property type="component" value="Unassembled WGS sequence"/>
</dbReference>
<dbReference type="InterPro" id="IPR020843">
    <property type="entry name" value="ER"/>
</dbReference>
<dbReference type="EMBL" id="JBBKZT010000006">
    <property type="protein sequence ID" value="MEJ8847752.1"/>
    <property type="molecule type" value="Genomic_DNA"/>
</dbReference>
<evidence type="ECO:0000256" key="5">
    <source>
        <dbReference type="RuleBase" id="RU361277"/>
    </source>
</evidence>
<protein>
    <submittedName>
        <fullName evidence="7">Zinc-dependent alcohol dehydrogenase family protein</fullName>
    </submittedName>
</protein>
<dbReference type="Pfam" id="PF00107">
    <property type="entry name" value="ADH_zinc_N"/>
    <property type="match status" value="1"/>
</dbReference>
<keyword evidence="1 5" id="KW-0479">Metal-binding</keyword>
<reference evidence="7 8" key="1">
    <citation type="submission" date="2024-03" db="EMBL/GenBank/DDBJ databases">
        <title>Novel species of the genus Variovorax.</title>
        <authorList>
            <person name="Liu Q."/>
            <person name="Xin Y.-H."/>
        </authorList>
    </citation>
    <scope>NUCLEOTIDE SEQUENCE [LARGE SCALE GENOMIC DNA]</scope>
    <source>
        <strain evidence="7 8">KACC 18900</strain>
    </source>
</reference>
<evidence type="ECO:0000313" key="7">
    <source>
        <dbReference type="EMBL" id="MEJ8847752.1"/>
    </source>
</evidence>
<dbReference type="PANTHER" id="PTHR43880:SF12">
    <property type="entry name" value="ALCOHOL DEHYDROGENASE CLASS-3"/>
    <property type="match status" value="1"/>
</dbReference>
<proteinExistence type="inferred from homology"/>
<dbReference type="SUPFAM" id="SSF51735">
    <property type="entry name" value="NAD(P)-binding Rossmann-fold domains"/>
    <property type="match status" value="1"/>
</dbReference>
<dbReference type="InterPro" id="IPR013154">
    <property type="entry name" value="ADH-like_N"/>
</dbReference>
<dbReference type="InterPro" id="IPR002328">
    <property type="entry name" value="ADH_Zn_CS"/>
</dbReference>
<dbReference type="InterPro" id="IPR011032">
    <property type="entry name" value="GroES-like_sf"/>
</dbReference>
<evidence type="ECO:0000259" key="6">
    <source>
        <dbReference type="SMART" id="SM00829"/>
    </source>
</evidence>
<keyword evidence="3" id="KW-0560">Oxidoreductase</keyword>
<comment type="caution">
    <text evidence="7">The sequence shown here is derived from an EMBL/GenBank/DDBJ whole genome shotgun (WGS) entry which is preliminary data.</text>
</comment>
<name>A0ABU8WJQ2_9BURK</name>
<dbReference type="PANTHER" id="PTHR43880">
    <property type="entry name" value="ALCOHOL DEHYDROGENASE"/>
    <property type="match status" value="1"/>
</dbReference>
<dbReference type="SUPFAM" id="SSF50129">
    <property type="entry name" value="GroES-like"/>
    <property type="match status" value="2"/>
</dbReference>
<evidence type="ECO:0000256" key="3">
    <source>
        <dbReference type="ARBA" id="ARBA00023002"/>
    </source>
</evidence>
<dbReference type="CDD" id="cd08281">
    <property type="entry name" value="liver_ADH_like1"/>
    <property type="match status" value="1"/>
</dbReference>
<comment type="similarity">
    <text evidence="5">Belongs to the zinc-containing alcohol dehydrogenase family.</text>
</comment>